<feature type="transmembrane region" description="Helical" evidence="9">
    <location>
        <begin position="377"/>
        <end position="399"/>
    </location>
</feature>
<feature type="transmembrane region" description="Helical" evidence="9">
    <location>
        <begin position="202"/>
        <end position="220"/>
    </location>
</feature>
<keyword evidence="8" id="KW-0325">Glycoprotein</keyword>
<keyword evidence="4" id="KW-0762">Sugar transport</keyword>
<feature type="transmembrane region" description="Helical" evidence="9">
    <location>
        <begin position="312"/>
        <end position="331"/>
    </location>
</feature>
<feature type="transmembrane region" description="Helical" evidence="9">
    <location>
        <begin position="116"/>
        <end position="136"/>
    </location>
</feature>
<feature type="domain" description="Major facilitator superfamily (MFS) profile" evidence="10">
    <location>
        <begin position="69"/>
        <end position="503"/>
    </location>
</feature>
<dbReference type="PANTHER" id="PTHR48021:SF47">
    <property type="entry name" value="GH17672P"/>
    <property type="match status" value="1"/>
</dbReference>
<evidence type="ECO:0000256" key="5">
    <source>
        <dbReference type="ARBA" id="ARBA00022692"/>
    </source>
</evidence>
<dbReference type="InterPro" id="IPR036259">
    <property type="entry name" value="MFS_trans_sf"/>
</dbReference>
<feature type="transmembrane region" description="Helical" evidence="9">
    <location>
        <begin position="351"/>
        <end position="370"/>
    </location>
</feature>
<feature type="transmembrane region" description="Helical" evidence="9">
    <location>
        <begin position="411"/>
        <end position="437"/>
    </location>
</feature>
<evidence type="ECO:0000256" key="9">
    <source>
        <dbReference type="SAM" id="Phobius"/>
    </source>
</evidence>
<evidence type="ECO:0000256" key="7">
    <source>
        <dbReference type="ARBA" id="ARBA00023136"/>
    </source>
</evidence>
<feature type="transmembrane region" description="Helical" evidence="9">
    <location>
        <begin position="480"/>
        <end position="499"/>
    </location>
</feature>
<keyword evidence="2" id="KW-0813">Transport</keyword>
<accession>U4UYE9</accession>
<evidence type="ECO:0000256" key="8">
    <source>
        <dbReference type="ARBA" id="ARBA00023180"/>
    </source>
</evidence>
<dbReference type="Proteomes" id="UP000030742">
    <property type="component" value="Unassembled WGS sequence"/>
</dbReference>
<gene>
    <name evidence="11" type="ORF">D910_12665</name>
</gene>
<dbReference type="GO" id="GO:0005886">
    <property type="term" value="C:plasma membrane"/>
    <property type="evidence" value="ECO:0007669"/>
    <property type="project" value="UniProtKB-SubCell"/>
</dbReference>
<keyword evidence="6 9" id="KW-1133">Transmembrane helix</keyword>
<dbReference type="PROSITE" id="PS00217">
    <property type="entry name" value="SUGAR_TRANSPORT_2"/>
    <property type="match status" value="1"/>
</dbReference>
<name>U4UYE9_DENPD</name>
<evidence type="ECO:0000256" key="6">
    <source>
        <dbReference type="ARBA" id="ARBA00022989"/>
    </source>
</evidence>
<dbReference type="EMBL" id="KB632428">
    <property type="protein sequence ID" value="ERL95401.1"/>
    <property type="molecule type" value="Genomic_DNA"/>
</dbReference>
<dbReference type="PRINTS" id="PR00171">
    <property type="entry name" value="SUGRTRNSPORT"/>
</dbReference>
<dbReference type="InterPro" id="IPR003663">
    <property type="entry name" value="Sugar/inositol_transpt"/>
</dbReference>
<evidence type="ECO:0000313" key="11">
    <source>
        <dbReference type="EMBL" id="ERL95401.1"/>
    </source>
</evidence>
<dbReference type="STRING" id="77166.U4UYE9"/>
<evidence type="ECO:0000256" key="4">
    <source>
        <dbReference type="ARBA" id="ARBA00022597"/>
    </source>
</evidence>
<keyword evidence="7 9" id="KW-0472">Membrane</keyword>
<dbReference type="Pfam" id="PF00083">
    <property type="entry name" value="Sugar_tr"/>
    <property type="match status" value="1"/>
</dbReference>
<protein>
    <recommendedName>
        <fullName evidence="10">Major facilitator superfamily (MFS) profile domain-containing protein</fullName>
    </recommendedName>
</protein>
<dbReference type="InterPro" id="IPR020846">
    <property type="entry name" value="MFS_dom"/>
</dbReference>
<dbReference type="OrthoDB" id="6696619at2759"/>
<keyword evidence="3" id="KW-1003">Cell membrane</keyword>
<evidence type="ECO:0000259" key="10">
    <source>
        <dbReference type="PROSITE" id="PS50850"/>
    </source>
</evidence>
<proteinExistence type="predicted"/>
<dbReference type="PROSITE" id="PS50850">
    <property type="entry name" value="MFS"/>
    <property type="match status" value="1"/>
</dbReference>
<sequence>MTEYKMEISQNAENVPISMDINTDKKEMINLKNDTEVVYTPTTMSADSKFNDFQSLKPDKQVVPGNSFFLYRTAFTGNLLAFTAGIGFSWTSPVLPKLHGANSPLSTPIDASQESLIASILCVGAAIGPFLFGYLADKIGRKKTLLSIAVPMIVGITTLAFTDQVKLYYFGRLLYGIGSGGVFTVLTMYTGEITADYNRGKFSCILGIFVALGVLYPFSIGGFLSVRIFCLSCFLPLQVFLIFFTLYAPESPSYLVRTSRYDEAETALINLHSLTKCHARDDVSELQRIQDLQAKTKGGVAELFNSKGTRKAFIISAGLLIIQQFSGINAVTGFMENIFRATGSSIPPQAATTLVGVIQVVTVFITSSLIEKLGRKFLLMASAMGAAASIILLGLYFFLHKHEFRLLEYFWWLPISCLLLYIVSFNLGLGPVPWTVLSEIFPDNVKSSASALISSICFGTSFVVTLAFPILSEMLGMAESFWLFGLCCIFGAVFVRFIVVETKGRNPMQIQEILGV</sequence>
<dbReference type="SUPFAM" id="SSF103473">
    <property type="entry name" value="MFS general substrate transporter"/>
    <property type="match status" value="1"/>
</dbReference>
<reference evidence="11 12" key="1">
    <citation type="journal article" date="2013" name="Genome Biol.">
        <title>Draft genome of the mountain pine beetle, Dendroctonus ponderosae Hopkins, a major forest pest.</title>
        <authorList>
            <person name="Keeling C.I."/>
            <person name="Yuen M.M."/>
            <person name="Liao N.Y."/>
            <person name="Docking T.R."/>
            <person name="Chan S.K."/>
            <person name="Taylor G.A."/>
            <person name="Palmquist D.L."/>
            <person name="Jackman S.D."/>
            <person name="Nguyen A."/>
            <person name="Li M."/>
            <person name="Henderson H."/>
            <person name="Janes J.K."/>
            <person name="Zhao Y."/>
            <person name="Pandoh P."/>
            <person name="Moore R."/>
            <person name="Sperling F.A."/>
            <person name="Huber D.P."/>
            <person name="Birol I."/>
            <person name="Jones S.J."/>
            <person name="Bohlmann J."/>
        </authorList>
    </citation>
    <scope>NUCLEOTIDE SEQUENCE</scope>
</reference>
<feature type="transmembrane region" description="Helical" evidence="9">
    <location>
        <begin position="226"/>
        <end position="248"/>
    </location>
</feature>
<dbReference type="InterPro" id="IPR005829">
    <property type="entry name" value="Sugar_transporter_CS"/>
</dbReference>
<dbReference type="InterPro" id="IPR050549">
    <property type="entry name" value="MFS_Trehalose_Transporter"/>
</dbReference>
<dbReference type="AlphaFoldDB" id="U4UYE9"/>
<feature type="transmembrane region" description="Helical" evidence="9">
    <location>
        <begin position="69"/>
        <end position="90"/>
    </location>
</feature>
<dbReference type="InterPro" id="IPR005828">
    <property type="entry name" value="MFS_sugar_transport-like"/>
</dbReference>
<organism evidence="11 12">
    <name type="scientific">Dendroctonus ponderosae</name>
    <name type="common">Mountain pine beetle</name>
    <dbReference type="NCBI Taxonomy" id="77166"/>
    <lineage>
        <taxon>Eukaryota</taxon>
        <taxon>Metazoa</taxon>
        <taxon>Ecdysozoa</taxon>
        <taxon>Arthropoda</taxon>
        <taxon>Hexapoda</taxon>
        <taxon>Insecta</taxon>
        <taxon>Pterygota</taxon>
        <taxon>Neoptera</taxon>
        <taxon>Endopterygota</taxon>
        <taxon>Coleoptera</taxon>
        <taxon>Polyphaga</taxon>
        <taxon>Cucujiformia</taxon>
        <taxon>Curculionidae</taxon>
        <taxon>Scolytinae</taxon>
        <taxon>Dendroctonus</taxon>
    </lineage>
</organism>
<dbReference type="FunFam" id="1.20.1250.20:FF:000218">
    <property type="entry name" value="facilitated trehalose transporter Tret1"/>
    <property type="match status" value="1"/>
</dbReference>
<evidence type="ECO:0000256" key="1">
    <source>
        <dbReference type="ARBA" id="ARBA00004651"/>
    </source>
</evidence>
<dbReference type="GO" id="GO:0022857">
    <property type="term" value="F:transmembrane transporter activity"/>
    <property type="evidence" value="ECO:0007669"/>
    <property type="project" value="InterPro"/>
</dbReference>
<keyword evidence="5 9" id="KW-0812">Transmembrane</keyword>
<feature type="transmembrane region" description="Helical" evidence="9">
    <location>
        <begin position="143"/>
        <end position="161"/>
    </location>
</feature>
<comment type="subcellular location">
    <subcellularLocation>
        <location evidence="1">Cell membrane</location>
        <topology evidence="1">Multi-pass membrane protein</topology>
    </subcellularLocation>
</comment>
<dbReference type="Gene3D" id="1.20.1250.20">
    <property type="entry name" value="MFS general substrate transporter like domains"/>
    <property type="match status" value="1"/>
</dbReference>
<evidence type="ECO:0000256" key="3">
    <source>
        <dbReference type="ARBA" id="ARBA00022475"/>
    </source>
</evidence>
<dbReference type="PANTHER" id="PTHR48021">
    <property type="match status" value="1"/>
</dbReference>
<feature type="transmembrane region" description="Helical" evidence="9">
    <location>
        <begin position="449"/>
        <end position="468"/>
    </location>
</feature>
<evidence type="ECO:0000313" key="12">
    <source>
        <dbReference type="Proteomes" id="UP000030742"/>
    </source>
</evidence>
<feature type="transmembrane region" description="Helical" evidence="9">
    <location>
        <begin position="167"/>
        <end position="190"/>
    </location>
</feature>
<evidence type="ECO:0000256" key="2">
    <source>
        <dbReference type="ARBA" id="ARBA00022448"/>
    </source>
</evidence>